<dbReference type="InterPro" id="IPR020845">
    <property type="entry name" value="AMP-binding_CS"/>
</dbReference>
<dbReference type="InterPro" id="IPR000873">
    <property type="entry name" value="AMP-dep_synth/lig_dom"/>
</dbReference>
<feature type="domain" description="AMP-dependent synthetase/ligase" evidence="2">
    <location>
        <begin position="14"/>
        <end position="359"/>
    </location>
</feature>
<dbReference type="RefSeq" id="WP_067910139.1">
    <property type="nucleotide sequence ID" value="NZ_KQ954245.1"/>
</dbReference>
<dbReference type="NCBIfam" id="NF005702">
    <property type="entry name" value="PRK07514.1"/>
    <property type="match status" value="1"/>
</dbReference>
<name>A0A117UUH4_9SPHN</name>
<dbReference type="OrthoDB" id="9803968at2"/>
<dbReference type="InterPro" id="IPR025110">
    <property type="entry name" value="AMP-bd_C"/>
</dbReference>
<sequence>MNANLVAVFLARHAGHEAKPAWLWQEETVCTFGELPAAIGRYRAALAELGVKRGDRVMIKAENSPGFALTYLAVLASGAIAVPVNPAYTASELALLIEDAEPVLLVHGSATAVPDGDVPARMTLEPDGSGSLPALAAGLEPDLRVKVMAETDFAAILFTSGTTGRPKGAMLMHRNLSSNVAALFEAWRFSDADRILHSLPLFHAHGLFVALHLGLYSAATVHLMGKFDAARVIALLPTVSVFMGVPTFYTRLLERADFGLEAVRSIRLMICGSAPLLPSVFAEIEARTGHRILERYGMTEAAMITSNPYAPEGRIPGTVGYPLPGVELRVVGGDPRVELPAGEVGEIEIKGPNLCAGYWRRPEATAEAIGPDGFFVTGDTGFKDETGRVTIAGRSKDLIISGGFNIYPAELEMVLAEVDGVTDVAIIGVPHPDFGEGVVAVVMAGRPDLQPAAIEAVAREKLARFKQPKAIRIVPDFPRNAMGKVLKAELRKQFAGLFSGEE</sequence>
<accession>A0A117UUH4</accession>
<dbReference type="SUPFAM" id="SSF56801">
    <property type="entry name" value="Acetyl-CoA synthetase-like"/>
    <property type="match status" value="1"/>
</dbReference>
<dbReference type="CDD" id="cd05941">
    <property type="entry name" value="MCS"/>
    <property type="match status" value="1"/>
</dbReference>
<dbReference type="EMBL" id="LLZS01000007">
    <property type="protein sequence ID" value="KUR71091.1"/>
    <property type="molecule type" value="Genomic_DNA"/>
</dbReference>
<evidence type="ECO:0000259" key="2">
    <source>
        <dbReference type="Pfam" id="PF00501"/>
    </source>
</evidence>
<evidence type="ECO:0008006" key="6">
    <source>
        <dbReference type="Google" id="ProtNLM"/>
    </source>
</evidence>
<dbReference type="InterPro" id="IPR045851">
    <property type="entry name" value="AMP-bd_C_sf"/>
</dbReference>
<dbReference type="STRING" id="1117702.AQZ52_10425"/>
<evidence type="ECO:0000256" key="1">
    <source>
        <dbReference type="ARBA" id="ARBA00006432"/>
    </source>
</evidence>
<dbReference type="PROSITE" id="PS00455">
    <property type="entry name" value="AMP_BINDING"/>
    <property type="match status" value="1"/>
</dbReference>
<protein>
    <recommendedName>
        <fullName evidence="6">Malonyl-CoA synthase</fullName>
    </recommendedName>
</protein>
<evidence type="ECO:0000259" key="3">
    <source>
        <dbReference type="Pfam" id="PF13193"/>
    </source>
</evidence>
<dbReference type="Pfam" id="PF00501">
    <property type="entry name" value="AMP-binding"/>
    <property type="match status" value="1"/>
</dbReference>
<dbReference type="GO" id="GO:0031956">
    <property type="term" value="F:medium-chain fatty acid-CoA ligase activity"/>
    <property type="evidence" value="ECO:0007669"/>
    <property type="project" value="TreeGrafter"/>
</dbReference>
<evidence type="ECO:0000313" key="4">
    <source>
        <dbReference type="EMBL" id="KUR71091.1"/>
    </source>
</evidence>
<comment type="caution">
    <text evidence="4">The sequence shown here is derived from an EMBL/GenBank/DDBJ whole genome shotgun (WGS) entry which is preliminary data.</text>
</comment>
<organism evidence="4 5">
    <name type="scientific">Novosphingobium fuchskuhlense</name>
    <dbReference type="NCBI Taxonomy" id="1117702"/>
    <lineage>
        <taxon>Bacteria</taxon>
        <taxon>Pseudomonadati</taxon>
        <taxon>Pseudomonadota</taxon>
        <taxon>Alphaproteobacteria</taxon>
        <taxon>Sphingomonadales</taxon>
        <taxon>Sphingomonadaceae</taxon>
        <taxon>Novosphingobium</taxon>
    </lineage>
</organism>
<dbReference type="Gene3D" id="3.40.50.12780">
    <property type="entry name" value="N-terminal domain of ligase-like"/>
    <property type="match status" value="1"/>
</dbReference>
<dbReference type="Gene3D" id="3.30.300.30">
    <property type="match status" value="1"/>
</dbReference>
<dbReference type="InterPro" id="IPR042099">
    <property type="entry name" value="ANL_N_sf"/>
</dbReference>
<comment type="similarity">
    <text evidence="1">Belongs to the ATP-dependent AMP-binding enzyme family.</text>
</comment>
<dbReference type="AlphaFoldDB" id="A0A117UUH4"/>
<dbReference type="GO" id="GO:0006631">
    <property type="term" value="P:fatty acid metabolic process"/>
    <property type="evidence" value="ECO:0007669"/>
    <property type="project" value="TreeGrafter"/>
</dbReference>
<proteinExistence type="inferred from homology"/>
<gene>
    <name evidence="4" type="ORF">AQZ52_10425</name>
</gene>
<evidence type="ECO:0000313" key="5">
    <source>
        <dbReference type="Proteomes" id="UP000058012"/>
    </source>
</evidence>
<feature type="domain" description="AMP-binding enzyme C-terminal" evidence="3">
    <location>
        <begin position="410"/>
        <end position="484"/>
    </location>
</feature>
<dbReference type="PANTHER" id="PTHR43201">
    <property type="entry name" value="ACYL-COA SYNTHETASE"/>
    <property type="match status" value="1"/>
</dbReference>
<reference evidence="4 5" key="1">
    <citation type="submission" date="2015-10" db="EMBL/GenBank/DDBJ databases">
        <title>Draft genome sequence of Novosphingobium fuchskuhlense DSM 25065 isolated from a surface water sample of the southwest basin of Lake Grosse Fuchskuhle.</title>
        <authorList>
            <person name="Ruckert C."/>
            <person name="Winkler A."/>
            <person name="Glaeser J."/>
            <person name="Grossart H.-P."/>
            <person name="Kalinowski J."/>
            <person name="Glaeser S."/>
        </authorList>
    </citation>
    <scope>NUCLEOTIDE SEQUENCE [LARGE SCALE GENOMIC DNA]</scope>
    <source>
        <strain evidence="4 5">FNE08-7</strain>
    </source>
</reference>
<dbReference type="Pfam" id="PF13193">
    <property type="entry name" value="AMP-binding_C"/>
    <property type="match status" value="1"/>
</dbReference>
<keyword evidence="5" id="KW-1185">Reference proteome</keyword>
<dbReference type="Proteomes" id="UP000058012">
    <property type="component" value="Unassembled WGS sequence"/>
</dbReference>
<dbReference type="PANTHER" id="PTHR43201:SF8">
    <property type="entry name" value="ACYL-COA SYNTHETASE FAMILY MEMBER 3"/>
    <property type="match status" value="1"/>
</dbReference>